<keyword evidence="2" id="KW-1133">Transmembrane helix</keyword>
<feature type="region of interest" description="Disordered" evidence="1">
    <location>
        <begin position="58"/>
        <end position="111"/>
    </location>
</feature>
<reference evidence="3" key="1">
    <citation type="submission" date="2023-06" db="EMBL/GenBank/DDBJ databases">
        <title>MT1 and MT2 Draft Genomes of Novel Species.</title>
        <authorList>
            <person name="Venkateswaran K."/>
        </authorList>
    </citation>
    <scope>NUCLEOTIDE SEQUENCE</scope>
    <source>
        <strain evidence="3">IIF3SC-B10</strain>
    </source>
</reference>
<comment type="caution">
    <text evidence="3">The sequence shown here is derived from an EMBL/GenBank/DDBJ whole genome shotgun (WGS) entry which is preliminary data.</text>
</comment>
<dbReference type="Proteomes" id="UP001174209">
    <property type="component" value="Unassembled WGS sequence"/>
</dbReference>
<evidence type="ECO:0008006" key="5">
    <source>
        <dbReference type="Google" id="ProtNLM"/>
    </source>
</evidence>
<keyword evidence="4" id="KW-1185">Reference proteome</keyword>
<organism evidence="3 4">
    <name type="scientific">Arthrobacter burdickii</name>
    <dbReference type="NCBI Taxonomy" id="3035920"/>
    <lineage>
        <taxon>Bacteria</taxon>
        <taxon>Bacillati</taxon>
        <taxon>Actinomycetota</taxon>
        <taxon>Actinomycetes</taxon>
        <taxon>Micrococcales</taxon>
        <taxon>Micrococcaceae</taxon>
        <taxon>Arthrobacter</taxon>
    </lineage>
</organism>
<feature type="compositionally biased region" description="Low complexity" evidence="1">
    <location>
        <begin position="58"/>
        <end position="78"/>
    </location>
</feature>
<proteinExistence type="predicted"/>
<feature type="region of interest" description="Disordered" evidence="1">
    <location>
        <begin position="1"/>
        <end position="21"/>
    </location>
</feature>
<name>A0ABT8JXK2_9MICC</name>
<sequence>MASTGDRGTGRRTGSRQGHSPAVYRRRRLAVTILALLVIAALAVTGLVLAGVLGKGADAAAGEPPTPEASPSASTSPAPSSPAPSTAPSPSATSASPSASPSASDDGCDPASVVVSAETDRQSYGPGEDPVLSLVVRNEGPEACTMNVGTSQMEFVLTSADERVFSSTDCQHDSQDLERTIEPGGEERATFEWSRNRTMPGCTPVEDPGPGTYALTTRLGARSSSPVAFTLQ</sequence>
<keyword evidence="2" id="KW-0472">Membrane</keyword>
<protein>
    <recommendedName>
        <fullName evidence="5">DUF4232 domain-containing protein</fullName>
    </recommendedName>
</protein>
<accession>A0ABT8JXK2</accession>
<evidence type="ECO:0000256" key="1">
    <source>
        <dbReference type="SAM" id="MobiDB-lite"/>
    </source>
</evidence>
<dbReference type="RefSeq" id="WP_301224365.1">
    <property type="nucleotide sequence ID" value="NZ_JAROCG010000001.1"/>
</dbReference>
<keyword evidence="2" id="KW-0812">Transmembrane</keyword>
<evidence type="ECO:0000313" key="4">
    <source>
        <dbReference type="Proteomes" id="UP001174209"/>
    </source>
</evidence>
<gene>
    <name evidence="3" type="ORF">P5G52_02285</name>
</gene>
<evidence type="ECO:0000313" key="3">
    <source>
        <dbReference type="EMBL" id="MDN4609687.1"/>
    </source>
</evidence>
<feature type="compositionally biased region" description="Low complexity" evidence="1">
    <location>
        <begin position="88"/>
        <end position="111"/>
    </location>
</feature>
<dbReference type="EMBL" id="JAROCG010000001">
    <property type="protein sequence ID" value="MDN4609687.1"/>
    <property type="molecule type" value="Genomic_DNA"/>
</dbReference>
<feature type="transmembrane region" description="Helical" evidence="2">
    <location>
        <begin position="29"/>
        <end position="53"/>
    </location>
</feature>
<evidence type="ECO:0000256" key="2">
    <source>
        <dbReference type="SAM" id="Phobius"/>
    </source>
</evidence>